<evidence type="ECO:0000313" key="2">
    <source>
        <dbReference type="EMBL" id="GMH03006.1"/>
    </source>
</evidence>
<keyword evidence="3" id="KW-1185">Reference proteome</keyword>
<dbReference type="AlphaFoldDB" id="A0AAD3S2K6"/>
<accession>A0AAD3S2K6</accession>
<name>A0AAD3S2K6_NEPGR</name>
<evidence type="ECO:0000256" key="1">
    <source>
        <dbReference type="SAM" id="Phobius"/>
    </source>
</evidence>
<dbReference type="EMBL" id="BSYO01000004">
    <property type="protein sequence ID" value="GMH03006.1"/>
    <property type="molecule type" value="Genomic_DNA"/>
</dbReference>
<keyword evidence="1" id="KW-0812">Transmembrane</keyword>
<feature type="transmembrane region" description="Helical" evidence="1">
    <location>
        <begin position="56"/>
        <end position="74"/>
    </location>
</feature>
<evidence type="ECO:0000313" key="3">
    <source>
        <dbReference type="Proteomes" id="UP001279734"/>
    </source>
</evidence>
<keyword evidence="1" id="KW-0472">Membrane</keyword>
<comment type="caution">
    <text evidence="2">The sequence shown here is derived from an EMBL/GenBank/DDBJ whole genome shotgun (WGS) entry which is preliminary data.</text>
</comment>
<keyword evidence="1" id="KW-1133">Transmembrane helix</keyword>
<proteinExistence type="predicted"/>
<reference evidence="2" key="1">
    <citation type="submission" date="2023-05" db="EMBL/GenBank/DDBJ databases">
        <title>Nepenthes gracilis genome sequencing.</title>
        <authorList>
            <person name="Fukushima K."/>
        </authorList>
    </citation>
    <scope>NUCLEOTIDE SEQUENCE</scope>
    <source>
        <strain evidence="2">SING2019-196</strain>
    </source>
</reference>
<gene>
    <name evidence="2" type="ORF">Nepgr_004845</name>
</gene>
<protein>
    <submittedName>
        <fullName evidence="2">Uncharacterized protein</fullName>
    </submittedName>
</protein>
<sequence length="140" mass="16290">MKVKAKHRDYPDNHYHSINWRMWMLCDVRYKGHKMRNPELAAKLIVLRAIHTSFKLKSGISIILLGWFCFMILLSEEMFSSSVINGLYIKLSIYCCKRFVLVHKPESSNQELEKISRSTFPAISQEARADLQETQKIAAA</sequence>
<organism evidence="2 3">
    <name type="scientific">Nepenthes gracilis</name>
    <name type="common">Slender pitcher plant</name>
    <dbReference type="NCBI Taxonomy" id="150966"/>
    <lineage>
        <taxon>Eukaryota</taxon>
        <taxon>Viridiplantae</taxon>
        <taxon>Streptophyta</taxon>
        <taxon>Embryophyta</taxon>
        <taxon>Tracheophyta</taxon>
        <taxon>Spermatophyta</taxon>
        <taxon>Magnoliopsida</taxon>
        <taxon>eudicotyledons</taxon>
        <taxon>Gunneridae</taxon>
        <taxon>Pentapetalae</taxon>
        <taxon>Caryophyllales</taxon>
        <taxon>Nepenthaceae</taxon>
        <taxon>Nepenthes</taxon>
    </lineage>
</organism>
<dbReference type="Proteomes" id="UP001279734">
    <property type="component" value="Unassembled WGS sequence"/>
</dbReference>